<organism evidence="1 2">
    <name type="scientific">Callipepla squamata</name>
    <name type="common">Scaled quail</name>
    <dbReference type="NCBI Taxonomy" id="9009"/>
    <lineage>
        <taxon>Eukaryota</taxon>
        <taxon>Metazoa</taxon>
        <taxon>Chordata</taxon>
        <taxon>Craniata</taxon>
        <taxon>Vertebrata</taxon>
        <taxon>Euteleostomi</taxon>
        <taxon>Archelosauria</taxon>
        <taxon>Archosauria</taxon>
        <taxon>Dinosauria</taxon>
        <taxon>Saurischia</taxon>
        <taxon>Theropoda</taxon>
        <taxon>Coelurosauria</taxon>
        <taxon>Aves</taxon>
        <taxon>Neognathae</taxon>
        <taxon>Galloanserae</taxon>
        <taxon>Galliformes</taxon>
        <taxon>Odontophoridae</taxon>
        <taxon>Callipepla</taxon>
    </lineage>
</organism>
<comment type="caution">
    <text evidence="1">The sequence shown here is derived from an EMBL/GenBank/DDBJ whole genome shotgun (WGS) entry which is preliminary data.</text>
</comment>
<feature type="non-terminal residue" evidence="1">
    <location>
        <position position="96"/>
    </location>
</feature>
<dbReference type="OrthoDB" id="9397936at2759"/>
<proteinExistence type="predicted"/>
<dbReference type="Proteomes" id="UP000198323">
    <property type="component" value="Unassembled WGS sequence"/>
</dbReference>
<dbReference type="EMBL" id="MCFN01028334">
    <property type="protein sequence ID" value="OXB50920.1"/>
    <property type="molecule type" value="Genomic_DNA"/>
</dbReference>
<evidence type="ECO:0000313" key="2">
    <source>
        <dbReference type="Proteomes" id="UP000198323"/>
    </source>
</evidence>
<accession>A0A226M6P7</accession>
<reference evidence="1 2" key="1">
    <citation type="submission" date="2016-07" db="EMBL/GenBank/DDBJ databases">
        <title>Disparate Historic Effective Population Sizes Predicted by Modern Levels of Genome Diversity for the Scaled Quail (Callipepla squamata) and the Northern Bobwhite (Colinus virginianus): Inferences from First and Second Generation Draft Genome Assemblies for Sympatric New World Quail.</title>
        <authorList>
            <person name="Oldeschulte D.L."/>
            <person name="Halley Y.A."/>
            <person name="Bhattarai E.K."/>
            <person name="Brashear W.A."/>
            <person name="Hill J."/>
            <person name="Metz R.P."/>
            <person name="Johnson C.D."/>
            <person name="Rollins D."/>
            <person name="Peterson M.J."/>
            <person name="Bickhart D.M."/>
            <person name="Decker J.E."/>
            <person name="Seabury C.M."/>
        </authorList>
    </citation>
    <scope>NUCLEOTIDE SEQUENCE [LARGE SCALE GENOMIC DNA]</scope>
    <source>
        <strain evidence="1 2">Texas</strain>
        <tissue evidence="1">Leg muscle</tissue>
    </source>
</reference>
<keyword evidence="2" id="KW-1185">Reference proteome</keyword>
<evidence type="ECO:0000313" key="1">
    <source>
        <dbReference type="EMBL" id="OXB50920.1"/>
    </source>
</evidence>
<sequence>MAVPKELVLVAEVLWDASARLAQEHLLATLQGARSLLATSSVTEATKVTQSYQEPTNILPRLLPLGLCYGTNTFIRDQGHQHNHGIMETADGLRDH</sequence>
<dbReference type="AlphaFoldDB" id="A0A226M6P7"/>
<gene>
    <name evidence="1" type="ORF">ASZ78_011674</name>
</gene>
<name>A0A226M6P7_CALSU</name>
<protein>
    <submittedName>
        <fullName evidence="1">Uncharacterized protein</fullName>
    </submittedName>
</protein>